<dbReference type="EMBL" id="AP015029">
    <property type="protein sequence ID" value="BAW24250.1"/>
    <property type="molecule type" value="Genomic_DNA"/>
</dbReference>
<feature type="domain" description="HTH marR-type" evidence="1">
    <location>
        <begin position="20"/>
        <end position="152"/>
    </location>
</feature>
<protein>
    <submittedName>
        <fullName evidence="2">Transcriptional regulator, MarR family</fullName>
    </submittedName>
    <submittedName>
        <fullName evidence="3">Winged helix-turn-helix transcriptional regulator</fullName>
    </submittedName>
</protein>
<dbReference type="Proteomes" id="UP000218731">
    <property type="component" value="Chromosome 1"/>
</dbReference>
<evidence type="ECO:0000313" key="4">
    <source>
        <dbReference type="Proteomes" id="UP000218731"/>
    </source>
</evidence>
<evidence type="ECO:0000259" key="1">
    <source>
        <dbReference type="PROSITE" id="PS50995"/>
    </source>
</evidence>
<dbReference type="AlphaFoldDB" id="A0A1L7NFL1"/>
<evidence type="ECO:0000313" key="3">
    <source>
        <dbReference type="EMBL" id="QOC96192.1"/>
    </source>
</evidence>
<evidence type="ECO:0000313" key="5">
    <source>
        <dbReference type="Proteomes" id="UP000516786"/>
    </source>
</evidence>
<dbReference type="PANTHER" id="PTHR33164">
    <property type="entry name" value="TRANSCRIPTIONAL REGULATOR, MARR FAMILY"/>
    <property type="match status" value="1"/>
</dbReference>
<gene>
    <name evidence="3" type="ORF">ID616_19065</name>
    <name evidence="2" type="ORF">KF715C_ch36770</name>
</gene>
<name>A0A1L7NFL1_PSEPU</name>
<dbReference type="SMART" id="SM00347">
    <property type="entry name" value="HTH_MARR"/>
    <property type="match status" value="1"/>
</dbReference>
<dbReference type="GO" id="GO:0006950">
    <property type="term" value="P:response to stress"/>
    <property type="evidence" value="ECO:0007669"/>
    <property type="project" value="TreeGrafter"/>
</dbReference>
<dbReference type="SUPFAM" id="SSF46785">
    <property type="entry name" value="Winged helix' DNA-binding domain"/>
    <property type="match status" value="1"/>
</dbReference>
<dbReference type="EMBL" id="CP061723">
    <property type="protein sequence ID" value="QOC96192.1"/>
    <property type="molecule type" value="Genomic_DNA"/>
</dbReference>
<dbReference type="InterPro" id="IPR039422">
    <property type="entry name" value="MarR/SlyA-like"/>
</dbReference>
<dbReference type="InterPro" id="IPR036388">
    <property type="entry name" value="WH-like_DNA-bd_sf"/>
</dbReference>
<proteinExistence type="predicted"/>
<dbReference type="InterPro" id="IPR000835">
    <property type="entry name" value="HTH_MarR-typ"/>
</dbReference>
<evidence type="ECO:0000313" key="2">
    <source>
        <dbReference type="EMBL" id="BAW24250.1"/>
    </source>
</evidence>
<dbReference type="GO" id="GO:0003700">
    <property type="term" value="F:DNA-binding transcription factor activity"/>
    <property type="evidence" value="ECO:0007669"/>
    <property type="project" value="InterPro"/>
</dbReference>
<dbReference type="InterPro" id="IPR036390">
    <property type="entry name" value="WH_DNA-bd_sf"/>
</dbReference>
<dbReference type="Proteomes" id="UP000516786">
    <property type="component" value="Chromosome"/>
</dbReference>
<dbReference type="PANTHER" id="PTHR33164:SF95">
    <property type="entry name" value="TRANSCRIPTIONAL REGULATOR"/>
    <property type="match status" value="1"/>
</dbReference>
<organism evidence="2 4">
    <name type="scientific">Pseudomonas putida</name>
    <name type="common">Arthrobacter siderocapsulatus</name>
    <dbReference type="NCBI Taxonomy" id="303"/>
    <lineage>
        <taxon>Bacteria</taxon>
        <taxon>Pseudomonadati</taxon>
        <taxon>Pseudomonadota</taxon>
        <taxon>Gammaproteobacteria</taxon>
        <taxon>Pseudomonadales</taxon>
        <taxon>Pseudomonadaceae</taxon>
        <taxon>Pseudomonas</taxon>
    </lineage>
</organism>
<reference evidence="2 4" key="1">
    <citation type="submission" date="2015-11" db="EMBL/GenBank/DDBJ databases">
        <title>Complete genome sequencing of a biphenyl-degrading bacterium, Pseudomonas putida KF715 (=NBRC110667).</title>
        <authorList>
            <person name="Suenaga H."/>
            <person name="Fujihara N."/>
            <person name="Watanabe T."/>
            <person name="Hirose J."/>
            <person name="Kimura N."/>
            <person name="Yamazoe A."/>
            <person name="Hosoyama A."/>
            <person name="Shimodaira J."/>
            <person name="Furukawa K."/>
        </authorList>
    </citation>
    <scope>NUCLEOTIDE SEQUENCE [LARGE SCALE GENOMIC DNA]</scope>
    <source>
        <strain evidence="2 4">KF715</strain>
    </source>
</reference>
<dbReference type="PROSITE" id="PS50995">
    <property type="entry name" value="HTH_MARR_2"/>
    <property type="match status" value="1"/>
</dbReference>
<dbReference type="Pfam" id="PF12802">
    <property type="entry name" value="MarR_2"/>
    <property type="match status" value="1"/>
</dbReference>
<dbReference type="Gene3D" id="1.10.10.10">
    <property type="entry name" value="Winged helix-like DNA-binding domain superfamily/Winged helix DNA-binding domain"/>
    <property type="match status" value="1"/>
</dbReference>
<accession>A0A1L7NFL1</accession>
<sequence>MPKKTTPSSAPLDTTPYDVTEQVGHLLRKAYQRHTAIFQQQACDPQLTSIQFVTLCALRDHGPSSQAELIKATAVDQATIRGIVERLKTRELVQLSPDPGDRRKVIVELTDSGAALLDAMIPCARQISELSMGSLNAGERVAILYLLRKMIDSDENLG</sequence>
<dbReference type="RefSeq" id="WP_016487981.1">
    <property type="nucleotide sequence ID" value="NZ_AP015029.1"/>
</dbReference>
<dbReference type="PRINTS" id="PR00598">
    <property type="entry name" value="HTHMARR"/>
</dbReference>
<reference evidence="3 5" key="2">
    <citation type="submission" date="2020-09" db="EMBL/GenBank/DDBJ databases">
        <title>Co-existence of a novel multidrug-resistance efflux pump with carbapenem resistance gene blaVIM-2 in one megaplasmid in Pseudomonas putida.</title>
        <authorList>
            <person name="Peng K."/>
            <person name="Li R."/>
        </authorList>
    </citation>
    <scope>NUCLEOTIDE SEQUENCE [LARGE SCALE GENOMIC DNA]</scope>
    <source>
        <strain evidence="3 5">ZXPA-20</strain>
    </source>
</reference>